<sequence length="39" mass="4378">MLESANEIFWIAAGTPLKSQNCLSNSIVIIDFAHRFLAR</sequence>
<gene>
    <name evidence="1" type="ORF">CEV32_0211</name>
</gene>
<accession>A0A256FHA8</accession>
<organism evidence="1 2">
    <name type="scientific">Brucella rhizosphaerae</name>
    <dbReference type="NCBI Taxonomy" id="571254"/>
    <lineage>
        <taxon>Bacteria</taxon>
        <taxon>Pseudomonadati</taxon>
        <taxon>Pseudomonadota</taxon>
        <taxon>Alphaproteobacteria</taxon>
        <taxon>Hyphomicrobiales</taxon>
        <taxon>Brucellaceae</taxon>
        <taxon>Brucella/Ochrobactrum group</taxon>
        <taxon>Brucella</taxon>
    </lineage>
</organism>
<reference evidence="1 2" key="1">
    <citation type="submission" date="2017-07" db="EMBL/GenBank/DDBJ databases">
        <title>Phylogenetic study on the rhizospheric bacterium Ochrobactrum sp. A44.</title>
        <authorList>
            <person name="Krzyzanowska D.M."/>
            <person name="Ossowicki A."/>
            <person name="Rajewska M."/>
            <person name="Maciag T."/>
            <person name="Kaczynski Z."/>
            <person name="Czerwicka M."/>
            <person name="Jafra S."/>
        </authorList>
    </citation>
    <scope>NUCLEOTIDE SEQUENCE [LARGE SCALE GENOMIC DNA]</scope>
    <source>
        <strain evidence="1 2">PR17</strain>
    </source>
</reference>
<protein>
    <submittedName>
        <fullName evidence="1">Uncharacterized protein</fullName>
    </submittedName>
</protein>
<keyword evidence="2" id="KW-1185">Reference proteome</keyword>
<dbReference type="Proteomes" id="UP000216345">
    <property type="component" value="Unassembled WGS sequence"/>
</dbReference>
<dbReference type="EMBL" id="NNRK01000026">
    <property type="protein sequence ID" value="OYR14213.1"/>
    <property type="molecule type" value="Genomic_DNA"/>
</dbReference>
<name>A0A256FHA8_9HYPH</name>
<proteinExistence type="predicted"/>
<comment type="caution">
    <text evidence="1">The sequence shown here is derived from an EMBL/GenBank/DDBJ whole genome shotgun (WGS) entry which is preliminary data.</text>
</comment>
<evidence type="ECO:0000313" key="1">
    <source>
        <dbReference type="EMBL" id="OYR14213.1"/>
    </source>
</evidence>
<evidence type="ECO:0000313" key="2">
    <source>
        <dbReference type="Proteomes" id="UP000216345"/>
    </source>
</evidence>
<dbReference type="AlphaFoldDB" id="A0A256FHA8"/>